<accession>T1BHS3</accession>
<sequence length="184" mass="20484">MNNPAPPLKLTKAQLLTLQSISKSQTSPHRLVTRSKVLLLASRGVANTTIAKDLKVGISTVRAYRNRFELEGLNDFGKVQKGRGRKVTISDGKVQEIIKLTQESTPDGQTHWSCRTMAEKVGVSKDTIQRIWSFRGLKPHQVKSFKLSNDPKFEEKLVDVVGLYLNPPDNAVVLCMDEKSSIQA</sequence>
<dbReference type="NCBIfam" id="NF033545">
    <property type="entry name" value="transpos_IS630"/>
    <property type="match status" value="1"/>
</dbReference>
<dbReference type="SUPFAM" id="SSF46689">
    <property type="entry name" value="Homeodomain-like"/>
    <property type="match status" value="1"/>
</dbReference>
<organism evidence="1">
    <name type="scientific">mine drainage metagenome</name>
    <dbReference type="NCBI Taxonomy" id="410659"/>
    <lineage>
        <taxon>unclassified sequences</taxon>
        <taxon>metagenomes</taxon>
        <taxon>ecological metagenomes</taxon>
    </lineage>
</organism>
<dbReference type="InterPro" id="IPR009057">
    <property type="entry name" value="Homeodomain-like_sf"/>
</dbReference>
<dbReference type="EMBL" id="AUZY01006926">
    <property type="protein sequence ID" value="EQD52654.1"/>
    <property type="molecule type" value="Genomic_DNA"/>
</dbReference>
<comment type="caution">
    <text evidence="1">The sequence shown here is derived from an EMBL/GenBank/DDBJ whole genome shotgun (WGS) entry which is preliminary data.</text>
</comment>
<protein>
    <submittedName>
        <fullName evidence="1">ISRSO5-transposase protein</fullName>
    </submittedName>
</protein>
<dbReference type="InterPro" id="IPR047655">
    <property type="entry name" value="Transpos_IS630-like"/>
</dbReference>
<gene>
    <name evidence="1" type="ORF">B1B_10630</name>
</gene>
<dbReference type="AlphaFoldDB" id="T1BHS3"/>
<name>T1BHS3_9ZZZZ</name>
<reference evidence="1" key="1">
    <citation type="submission" date="2013-08" db="EMBL/GenBank/DDBJ databases">
        <authorList>
            <person name="Mendez C."/>
            <person name="Richter M."/>
            <person name="Ferrer M."/>
            <person name="Sanchez J."/>
        </authorList>
    </citation>
    <scope>NUCLEOTIDE SEQUENCE</scope>
</reference>
<dbReference type="Pfam" id="PF13565">
    <property type="entry name" value="HTH_32"/>
    <property type="match status" value="1"/>
</dbReference>
<evidence type="ECO:0000313" key="1">
    <source>
        <dbReference type="EMBL" id="EQD52654.1"/>
    </source>
</evidence>
<proteinExistence type="predicted"/>
<reference evidence="1" key="2">
    <citation type="journal article" date="2014" name="ISME J.">
        <title>Microbial stratification in low pH oxic and suboxic macroscopic growths along an acid mine drainage.</title>
        <authorList>
            <person name="Mendez-Garcia C."/>
            <person name="Mesa V."/>
            <person name="Sprenger R.R."/>
            <person name="Richter M."/>
            <person name="Diez M.S."/>
            <person name="Solano J."/>
            <person name="Bargiela R."/>
            <person name="Golyshina O.V."/>
            <person name="Manteca A."/>
            <person name="Ramos J.L."/>
            <person name="Gallego J.R."/>
            <person name="Llorente I."/>
            <person name="Martins Dos Santos V.A."/>
            <person name="Jensen O.N."/>
            <person name="Pelaez A.I."/>
            <person name="Sanchez J."/>
            <person name="Ferrer M."/>
        </authorList>
    </citation>
    <scope>NUCLEOTIDE SEQUENCE</scope>
</reference>
<feature type="non-terminal residue" evidence="1">
    <location>
        <position position="184"/>
    </location>
</feature>